<dbReference type="EMBL" id="MH880817">
    <property type="protein sequence ID" value="AYJ73454.1"/>
    <property type="molecule type" value="Genomic_DNA"/>
</dbReference>
<name>A0A3B8DJS7_9CAUD</name>
<dbReference type="SMART" id="SM00497">
    <property type="entry name" value="IENR1"/>
    <property type="match status" value="1"/>
</dbReference>
<accession>A0A3B8DJS7</accession>
<dbReference type="PROSITE" id="PS50164">
    <property type="entry name" value="GIY_YIG"/>
    <property type="match status" value="1"/>
</dbReference>
<dbReference type="SMART" id="SM00465">
    <property type="entry name" value="GIYc"/>
    <property type="match status" value="1"/>
</dbReference>
<dbReference type="InterPro" id="IPR003647">
    <property type="entry name" value="Intron_nuc_1_rpt"/>
</dbReference>
<protein>
    <recommendedName>
        <fullName evidence="3">GIY-YIG domain-containing protein</fullName>
    </recommendedName>
</protein>
<proteinExistence type="predicted"/>
<evidence type="ECO:0000313" key="4">
    <source>
        <dbReference type="EMBL" id="AYJ73454.1"/>
    </source>
</evidence>
<gene>
    <name evidence="4" type="ORF">EFV12PHI1_44</name>
</gene>
<dbReference type="Gene3D" id="1.10.10.10">
    <property type="entry name" value="Winged helix-like DNA-binding domain superfamily/Winged helix DNA-binding domain"/>
    <property type="match status" value="1"/>
</dbReference>
<keyword evidence="2" id="KW-0460">Magnesium</keyword>
<dbReference type="NCBIfam" id="TIGR01453">
    <property type="entry name" value="grpIintron_endo"/>
    <property type="match status" value="1"/>
</dbReference>
<dbReference type="InterPro" id="IPR036388">
    <property type="entry name" value="WH-like_DNA-bd_sf"/>
</dbReference>
<dbReference type="Proteomes" id="UP000266942">
    <property type="component" value="Segment"/>
</dbReference>
<dbReference type="GO" id="GO:0004519">
    <property type="term" value="F:endonuclease activity"/>
    <property type="evidence" value="ECO:0007669"/>
    <property type="project" value="InterPro"/>
</dbReference>
<feature type="domain" description="GIY-YIG" evidence="3">
    <location>
        <begin position="1"/>
        <end position="93"/>
    </location>
</feature>
<dbReference type="InterPro" id="IPR006350">
    <property type="entry name" value="Intron_endoG1"/>
</dbReference>
<dbReference type="Gene3D" id="3.40.1440.10">
    <property type="entry name" value="GIY-YIG endonuclease"/>
    <property type="match status" value="1"/>
</dbReference>
<evidence type="ECO:0000256" key="2">
    <source>
        <dbReference type="ARBA" id="ARBA00022842"/>
    </source>
</evidence>
<organism evidence="4 5">
    <name type="scientific">Enterococcus phage EfV12-phi1</name>
    <dbReference type="NCBI Taxonomy" id="2315766"/>
    <lineage>
        <taxon>Viruses</taxon>
        <taxon>Duplodnaviria</taxon>
        <taxon>Heunggongvirae</taxon>
        <taxon>Uroviricota</taxon>
        <taxon>Caudoviricetes</taxon>
        <taxon>Herelleviridae</taxon>
        <taxon>Brockvirinae</taxon>
        <taxon>Schiekvirus</taxon>
        <taxon>Schiekvirus Gvesp1</taxon>
        <taxon>Schiekvirus EfV12</taxon>
    </lineage>
</organism>
<dbReference type="InterPro" id="IPR000305">
    <property type="entry name" value="GIY-YIG_endonuc"/>
</dbReference>
<keyword evidence="5" id="KW-1185">Reference proteome</keyword>
<comment type="cofactor">
    <cofactor evidence="1">
        <name>Mg(2+)</name>
        <dbReference type="ChEBI" id="CHEBI:18420"/>
    </cofactor>
</comment>
<dbReference type="Pfam" id="PF01541">
    <property type="entry name" value="GIY-YIG"/>
    <property type="match status" value="1"/>
</dbReference>
<reference evidence="4 5" key="1">
    <citation type="submission" date="2018-09" db="EMBL/GenBank/DDBJ databases">
        <title>Predictable molecular adaptation of coevolving Enterococcus faecium and a widespread lytic phage.</title>
        <authorList>
            <person name="Wandro S."/>
            <person name="Oliver A."/>
            <person name="Gallagher T."/>
            <person name="Weihe C."/>
            <person name="England W."/>
            <person name="Martiny J."/>
            <person name="Whiteson K."/>
        </authorList>
    </citation>
    <scope>NUCLEOTIDE SEQUENCE [LARGE SCALE GENOMIC DNA]</scope>
</reference>
<sequence length="240" mass="27920">MTQGIYLITNIVNNRHYVGQSKDIERRWNEHRHSTFNTNATDYETPLHRAFRKHGMENFIFEILEVVPNHSELNSIENKYIAKYNSIGNGYNQIITSRNGLSKEEINKKRELKYGVTRDKLYNQLMLDSFSKVASYYGVSSNAIKKWCKDYDLPTSAKAYDNPEKSKRYSELMRKLATESSTKKKRIAMIDKDTSVVIKEFDSVREASEYIGTSTSNITRAVHGYEGRTTSCGYRWSYIK</sequence>
<dbReference type="SUPFAM" id="SSF82771">
    <property type="entry name" value="GIY-YIG endonuclease"/>
    <property type="match status" value="1"/>
</dbReference>
<dbReference type="InterPro" id="IPR035901">
    <property type="entry name" value="GIY-YIG_endonuc_sf"/>
</dbReference>
<evidence type="ECO:0000256" key="1">
    <source>
        <dbReference type="ARBA" id="ARBA00001946"/>
    </source>
</evidence>
<dbReference type="SUPFAM" id="SSF64496">
    <property type="entry name" value="DNA-binding domain of intron-encoded endonucleases"/>
    <property type="match status" value="1"/>
</dbReference>
<evidence type="ECO:0000313" key="5">
    <source>
        <dbReference type="Proteomes" id="UP000266942"/>
    </source>
</evidence>
<evidence type="ECO:0000259" key="3">
    <source>
        <dbReference type="PROSITE" id="PS50164"/>
    </source>
</evidence>